<dbReference type="GeneID" id="24138056"/>
<feature type="compositionally biased region" description="Acidic residues" evidence="1">
    <location>
        <begin position="131"/>
        <end position="140"/>
    </location>
</feature>
<feature type="compositionally biased region" description="Acidic residues" evidence="1">
    <location>
        <begin position="151"/>
        <end position="174"/>
    </location>
</feature>
<sequence>MANSAANDFAYLQIASPSGDVATETSTPLSRRTTIPSGRVSGCASIRPSPTLCSGCRRRRPTTRSPSVSAPLHLPKPTKRRQWSSKGQALRRQAHALVASKAPVAATVVVEAPQSDTEDADQNDGHLSSETSDEDVDAPEDAAMSSKTSEDVEDEEDEQDDVAVEDEASPADDIDMEAAIKRKLVLAYVQAQAASSSSSETDSDSEDNDGDVDIEAETAKELEAAPVEMTLAAPVVDVAAKPRRDAAINEREAQMVAMKKQPTPIAATNKKIDDDDFLGLTRRKTEALFEFRPEFAGAEAKRLFHVQKRLGGDQRFRLGARFVEGDELNDGMGHAGRRRGRQAGVHCSVALSLVFPNMELERATARLHRSVSGAKDLKQLRWRWRSVAADASPEGDADA</sequence>
<organism evidence="2 3">
    <name type="scientific">Saprolegnia parasitica (strain CBS 223.65)</name>
    <dbReference type="NCBI Taxonomy" id="695850"/>
    <lineage>
        <taxon>Eukaryota</taxon>
        <taxon>Sar</taxon>
        <taxon>Stramenopiles</taxon>
        <taxon>Oomycota</taxon>
        <taxon>Saprolegniomycetes</taxon>
        <taxon>Saprolegniales</taxon>
        <taxon>Saprolegniaceae</taxon>
        <taxon>Saprolegnia</taxon>
    </lineage>
</organism>
<evidence type="ECO:0000313" key="3">
    <source>
        <dbReference type="Proteomes" id="UP000030745"/>
    </source>
</evidence>
<dbReference type="EMBL" id="KK583485">
    <property type="protein sequence ID" value="KDO18163.1"/>
    <property type="molecule type" value="Genomic_DNA"/>
</dbReference>
<dbReference type="KEGG" id="spar:SPRG_16429"/>
<dbReference type="VEuPathDB" id="FungiDB:SPRG_16429"/>
<proteinExistence type="predicted"/>
<gene>
    <name evidence="2" type="ORF">SPRG_16429</name>
</gene>
<dbReference type="AlphaFoldDB" id="A0A067BJ03"/>
<name>A0A067BJ03_SAPPC</name>
<evidence type="ECO:0000313" key="2">
    <source>
        <dbReference type="EMBL" id="KDO18163.1"/>
    </source>
</evidence>
<feature type="compositionally biased region" description="Polar residues" evidence="1">
    <location>
        <begin position="23"/>
        <end position="36"/>
    </location>
</feature>
<dbReference type="Proteomes" id="UP000030745">
    <property type="component" value="Unassembled WGS sequence"/>
</dbReference>
<evidence type="ECO:0000256" key="1">
    <source>
        <dbReference type="SAM" id="MobiDB-lite"/>
    </source>
</evidence>
<dbReference type="RefSeq" id="XP_012211128.1">
    <property type="nucleotide sequence ID" value="XM_012355738.1"/>
</dbReference>
<dbReference type="OrthoDB" id="21643at2759"/>
<reference evidence="2 3" key="1">
    <citation type="journal article" date="2013" name="PLoS Genet.">
        <title>Distinctive expansion of potential virulence genes in the genome of the oomycete fish pathogen Saprolegnia parasitica.</title>
        <authorList>
            <person name="Jiang R.H."/>
            <person name="de Bruijn I."/>
            <person name="Haas B.J."/>
            <person name="Belmonte R."/>
            <person name="Lobach L."/>
            <person name="Christie J."/>
            <person name="van den Ackerveken G."/>
            <person name="Bottin A."/>
            <person name="Bulone V."/>
            <person name="Diaz-Moreno S.M."/>
            <person name="Dumas B."/>
            <person name="Fan L."/>
            <person name="Gaulin E."/>
            <person name="Govers F."/>
            <person name="Grenville-Briggs L.J."/>
            <person name="Horner N.R."/>
            <person name="Levin J.Z."/>
            <person name="Mammella M."/>
            <person name="Meijer H.J."/>
            <person name="Morris P."/>
            <person name="Nusbaum C."/>
            <person name="Oome S."/>
            <person name="Phillips A.J."/>
            <person name="van Rooyen D."/>
            <person name="Rzeszutek E."/>
            <person name="Saraiva M."/>
            <person name="Secombes C.J."/>
            <person name="Seidl M.F."/>
            <person name="Snel B."/>
            <person name="Stassen J.H."/>
            <person name="Sykes S."/>
            <person name="Tripathy S."/>
            <person name="van den Berg H."/>
            <person name="Vega-Arreguin J.C."/>
            <person name="Wawra S."/>
            <person name="Young S.K."/>
            <person name="Zeng Q."/>
            <person name="Dieguez-Uribeondo J."/>
            <person name="Russ C."/>
            <person name="Tyler B.M."/>
            <person name="van West P."/>
        </authorList>
    </citation>
    <scope>NUCLEOTIDE SEQUENCE [LARGE SCALE GENOMIC DNA]</scope>
    <source>
        <strain evidence="2 3">CBS 223.65</strain>
    </source>
</reference>
<keyword evidence="3" id="KW-1185">Reference proteome</keyword>
<protein>
    <submittedName>
        <fullName evidence="2">Uncharacterized protein</fullName>
    </submittedName>
</protein>
<feature type="region of interest" description="Disordered" evidence="1">
    <location>
        <begin position="112"/>
        <end position="174"/>
    </location>
</feature>
<accession>A0A067BJ03</accession>
<feature type="region of interest" description="Disordered" evidence="1">
    <location>
        <begin position="17"/>
        <end position="96"/>
    </location>
</feature>